<gene>
    <name evidence="8" type="ORF">PPSIR1_07698</name>
</gene>
<dbReference type="Gene3D" id="1.10.510.10">
    <property type="entry name" value="Transferase(Phosphotransferase) domain 1"/>
    <property type="match status" value="1"/>
</dbReference>
<protein>
    <submittedName>
        <fullName evidence="8">Serine/threonine kinase family protein</fullName>
    </submittedName>
</protein>
<feature type="binding site" evidence="5">
    <location>
        <position position="28"/>
    </location>
    <ligand>
        <name>ATP</name>
        <dbReference type="ChEBI" id="CHEBI:30616"/>
    </ligand>
</feature>
<evidence type="ECO:0000256" key="2">
    <source>
        <dbReference type="ARBA" id="ARBA00022741"/>
    </source>
</evidence>
<dbReference type="InterPro" id="IPR017441">
    <property type="entry name" value="Protein_kinase_ATP_BS"/>
</dbReference>
<proteinExistence type="predicted"/>
<evidence type="ECO:0000256" key="4">
    <source>
        <dbReference type="ARBA" id="ARBA00022840"/>
    </source>
</evidence>
<evidence type="ECO:0000256" key="1">
    <source>
        <dbReference type="ARBA" id="ARBA00022679"/>
    </source>
</evidence>
<dbReference type="PROSITE" id="PS00107">
    <property type="entry name" value="PROTEIN_KINASE_ATP"/>
    <property type="match status" value="1"/>
</dbReference>
<dbReference type="SUPFAM" id="SSF56112">
    <property type="entry name" value="Protein kinase-like (PK-like)"/>
    <property type="match status" value="1"/>
</dbReference>
<dbReference type="InterPro" id="IPR000719">
    <property type="entry name" value="Prot_kinase_dom"/>
</dbReference>
<feature type="domain" description="Protein kinase" evidence="7">
    <location>
        <begin position="1"/>
        <end position="268"/>
    </location>
</feature>
<evidence type="ECO:0000256" key="6">
    <source>
        <dbReference type="SAM" id="Coils"/>
    </source>
</evidence>
<evidence type="ECO:0000259" key="7">
    <source>
        <dbReference type="PROSITE" id="PS50011"/>
    </source>
</evidence>
<dbReference type="PANTHER" id="PTHR43289">
    <property type="entry name" value="MITOGEN-ACTIVATED PROTEIN KINASE KINASE KINASE 20-RELATED"/>
    <property type="match status" value="1"/>
</dbReference>
<keyword evidence="6" id="KW-0175">Coiled coil</keyword>
<dbReference type="STRING" id="391625.PPSIR1_07698"/>
<dbReference type="EMBL" id="ABCS01000070">
    <property type="protein sequence ID" value="EDM76219.1"/>
    <property type="molecule type" value="Genomic_DNA"/>
</dbReference>
<dbReference type="GO" id="GO:0005524">
    <property type="term" value="F:ATP binding"/>
    <property type="evidence" value="ECO:0007669"/>
    <property type="project" value="UniProtKB-UniRule"/>
</dbReference>
<keyword evidence="4 5" id="KW-0067">ATP-binding</keyword>
<dbReference type="InterPro" id="IPR011990">
    <property type="entry name" value="TPR-like_helical_dom_sf"/>
</dbReference>
<keyword evidence="2 5" id="KW-0547">Nucleotide-binding</keyword>
<dbReference type="PROSITE" id="PS00108">
    <property type="entry name" value="PROTEIN_KINASE_ST"/>
    <property type="match status" value="1"/>
</dbReference>
<comment type="caution">
    <text evidence="8">The sequence shown here is derived from an EMBL/GenBank/DDBJ whole genome shotgun (WGS) entry which is preliminary data.</text>
</comment>
<keyword evidence="9" id="KW-1185">Reference proteome</keyword>
<dbReference type="Gene3D" id="3.30.200.20">
    <property type="entry name" value="Phosphorylase Kinase, domain 1"/>
    <property type="match status" value="1"/>
</dbReference>
<evidence type="ECO:0000313" key="9">
    <source>
        <dbReference type="Proteomes" id="UP000005801"/>
    </source>
</evidence>
<dbReference type="Proteomes" id="UP000005801">
    <property type="component" value="Unassembled WGS sequence"/>
</dbReference>
<evidence type="ECO:0000256" key="5">
    <source>
        <dbReference type="PROSITE-ProRule" id="PRU10141"/>
    </source>
</evidence>
<dbReference type="GO" id="GO:0004674">
    <property type="term" value="F:protein serine/threonine kinase activity"/>
    <property type="evidence" value="ECO:0007669"/>
    <property type="project" value="TreeGrafter"/>
</dbReference>
<dbReference type="AlphaFoldDB" id="A6GD61"/>
<dbReference type="InterPro" id="IPR008271">
    <property type="entry name" value="Ser/Thr_kinase_AS"/>
</dbReference>
<accession>A6GD61</accession>
<evidence type="ECO:0000256" key="3">
    <source>
        <dbReference type="ARBA" id="ARBA00022777"/>
    </source>
</evidence>
<organism evidence="8 9">
    <name type="scientific">Plesiocystis pacifica SIR-1</name>
    <dbReference type="NCBI Taxonomy" id="391625"/>
    <lineage>
        <taxon>Bacteria</taxon>
        <taxon>Pseudomonadati</taxon>
        <taxon>Myxococcota</taxon>
        <taxon>Polyangia</taxon>
        <taxon>Nannocystales</taxon>
        <taxon>Nannocystaceae</taxon>
        <taxon>Plesiocystis</taxon>
    </lineage>
</organism>
<evidence type="ECO:0000313" key="8">
    <source>
        <dbReference type="EMBL" id="EDM76219.1"/>
    </source>
</evidence>
<dbReference type="PROSITE" id="PS50011">
    <property type="entry name" value="PROTEIN_KINASE_DOM"/>
    <property type="match status" value="1"/>
</dbReference>
<dbReference type="InterPro" id="IPR011009">
    <property type="entry name" value="Kinase-like_dom_sf"/>
</dbReference>
<keyword evidence="1" id="KW-0808">Transferase</keyword>
<reference evidence="8 9" key="1">
    <citation type="submission" date="2007-06" db="EMBL/GenBank/DDBJ databases">
        <authorList>
            <person name="Shimkets L."/>
            <person name="Ferriera S."/>
            <person name="Johnson J."/>
            <person name="Kravitz S."/>
            <person name="Beeson K."/>
            <person name="Sutton G."/>
            <person name="Rogers Y.-H."/>
            <person name="Friedman R."/>
            <person name="Frazier M."/>
            <person name="Venter J.C."/>
        </authorList>
    </citation>
    <scope>NUCLEOTIDE SEQUENCE [LARGE SCALE GENOMIC DNA]</scope>
    <source>
        <strain evidence="8 9">SIR-1</strain>
    </source>
</reference>
<dbReference type="Pfam" id="PF00069">
    <property type="entry name" value="Pkinase"/>
    <property type="match status" value="1"/>
</dbReference>
<dbReference type="SUPFAM" id="SSF48452">
    <property type="entry name" value="TPR-like"/>
    <property type="match status" value="2"/>
</dbReference>
<dbReference type="eggNOG" id="COG0515">
    <property type="taxonomic scope" value="Bacteria"/>
</dbReference>
<name>A6GD61_9BACT</name>
<sequence length="888" mass="96036">MLSRIGSGGMGVVYAAYDPDLDRRVALKLMHQQAEGSDEEIERASRRLQSEAKAMAQLSHPNVITVHDVGTIKDRVFIAMEFVEGKELSNWMREPGRDWHEILEVFMRAGEGLVAAHEAGLVHRDFKPDNVLVGDDGRVRVLDFGLARRFGASRDLAERKTAVDREAGTPAYMSPEQHLGKKLDHRSDQFSFCVALYEALYGELPFSAKTRIEIAIAVTDGQIAPAPRGSTVPGWIRSALVRGLNPDPDQRHESMAEVLEALTRDPYRVWRLGAIWGMAGLLVVTFAVLVAQATLASNEGDEGETTEGAEEPLCADGSERMAKVWGSTQRDSLDSAFDAVDKPWAEEQGPAVVTGFDQWAKGWESAHREACEATLNGQQSEEVMNRRMLCLDNGLAVFGELVGTLTSGESGLASALELLNELPVLEDCSAEGVESSQEDGGALAGTDEHGEIAVLLVRARQRGVARDIPGALEVVAEAIDAARKDNARAMLAKALLLRAELVLSTGDVESAVADLEEAELKAEALGADEIRASALVSLARTDAIAGRHAEGLRKIARARAIFGRLGTPEYQRAELELVYIDILDAVGQREKGEALAKDVIGRLSSGGTADRAAGSIAGLRQLRGRLLTTLGRYDDARVELELARDYWIDNFGAQNPNVASVRVDLSVLAEVHGDVALALREREAVESIYVDAHGPNSPEAGEAVEALAQLQRRLGKLDEALANQRRAQTIYAKGGDRQRLALARALMGEGVLLRELDELEEAGTVYARARETWGEAIEAQPEGLRDAFRARYGVEIATLECEQGEVSVALGAPVAARGVLERALGTALDADARALVARIRFALAGAWVAGEDANWERALERANAARRGFETLGDVESVARVDNWLTAQ</sequence>
<dbReference type="Gene3D" id="1.25.40.10">
    <property type="entry name" value="Tetratricopeptide repeat domain"/>
    <property type="match status" value="2"/>
</dbReference>
<keyword evidence="3 8" id="KW-0418">Kinase</keyword>
<feature type="coiled-coil region" evidence="6">
    <location>
        <begin position="700"/>
        <end position="727"/>
    </location>
</feature>
<dbReference type="PANTHER" id="PTHR43289:SF6">
    <property type="entry name" value="SERINE_THREONINE-PROTEIN KINASE NEKL-3"/>
    <property type="match status" value="1"/>
</dbReference>
<dbReference type="CDD" id="cd14014">
    <property type="entry name" value="STKc_PknB_like"/>
    <property type="match status" value="1"/>
</dbReference>